<feature type="binding site" evidence="7">
    <location>
        <position position="254"/>
    </location>
    <ligand>
        <name>ATP</name>
        <dbReference type="ChEBI" id="CHEBI:30616"/>
    </ligand>
</feature>
<reference evidence="12" key="1">
    <citation type="submission" date="2016-11" db="UniProtKB">
        <authorList>
            <consortium name="WormBaseParasite"/>
        </authorList>
    </citation>
    <scope>IDENTIFICATION</scope>
</reference>
<evidence type="ECO:0000256" key="5">
    <source>
        <dbReference type="ARBA" id="ARBA00022840"/>
    </source>
</evidence>
<evidence type="ECO:0000259" key="10">
    <source>
        <dbReference type="PROSITE" id="PS51510"/>
    </source>
</evidence>
<evidence type="ECO:0000256" key="2">
    <source>
        <dbReference type="ARBA" id="ARBA00022679"/>
    </source>
</evidence>
<feature type="binding site" evidence="7">
    <location>
        <begin position="344"/>
        <end position="349"/>
    </location>
    <ligand>
        <name>ATP</name>
        <dbReference type="ChEBI" id="CHEBI:30616"/>
    </ligand>
</feature>
<evidence type="ECO:0000256" key="4">
    <source>
        <dbReference type="ARBA" id="ARBA00022777"/>
    </source>
</evidence>
<dbReference type="Pfam" id="PF00217">
    <property type="entry name" value="ATP-gua_Ptrans"/>
    <property type="match status" value="1"/>
</dbReference>
<dbReference type="InterPro" id="IPR000749">
    <property type="entry name" value="ATP-guanido_PTrfase"/>
</dbReference>
<evidence type="ECO:0000259" key="9">
    <source>
        <dbReference type="PROSITE" id="PS51509"/>
    </source>
</evidence>
<evidence type="ECO:0000256" key="3">
    <source>
        <dbReference type="ARBA" id="ARBA00022741"/>
    </source>
</evidence>
<dbReference type="Proteomes" id="UP000095280">
    <property type="component" value="Unplaced"/>
</dbReference>
<comment type="similarity">
    <text evidence="1 6 8">Belongs to the ATP:guanido phosphotransferase family.</text>
</comment>
<evidence type="ECO:0000313" key="11">
    <source>
        <dbReference type="Proteomes" id="UP000095280"/>
    </source>
</evidence>
<dbReference type="GO" id="GO:0005615">
    <property type="term" value="C:extracellular space"/>
    <property type="evidence" value="ECO:0007669"/>
    <property type="project" value="TreeGrafter"/>
</dbReference>
<feature type="domain" description="Phosphagen kinase C-terminal" evidence="10">
    <location>
        <begin position="144"/>
        <end position="390"/>
    </location>
</feature>
<keyword evidence="4 7" id="KW-0418">Kinase</keyword>
<feature type="binding site" evidence="7">
    <location>
        <position position="210"/>
    </location>
    <ligand>
        <name>ATP</name>
        <dbReference type="ChEBI" id="CHEBI:30616"/>
    </ligand>
</feature>
<dbReference type="PROSITE" id="PS00112">
    <property type="entry name" value="PHOSPHAGEN_KINASE"/>
    <property type="match status" value="1"/>
</dbReference>
<dbReference type="PROSITE" id="PS51510">
    <property type="entry name" value="PHOSPHAGEN_KINASE_C"/>
    <property type="match status" value="1"/>
</dbReference>
<name>A0A1I8IA01_9PLAT</name>
<dbReference type="InterPro" id="IPR022413">
    <property type="entry name" value="ATP-guanido_PTrfase_N"/>
</dbReference>
<dbReference type="AlphaFoldDB" id="A0A1I8IA01"/>
<organism evidence="11 12">
    <name type="scientific">Macrostomum lignano</name>
    <dbReference type="NCBI Taxonomy" id="282301"/>
    <lineage>
        <taxon>Eukaryota</taxon>
        <taxon>Metazoa</taxon>
        <taxon>Spiralia</taxon>
        <taxon>Lophotrochozoa</taxon>
        <taxon>Platyhelminthes</taxon>
        <taxon>Rhabditophora</taxon>
        <taxon>Macrostomorpha</taxon>
        <taxon>Macrostomida</taxon>
        <taxon>Macrostomidae</taxon>
        <taxon>Macrostomum</taxon>
    </lineage>
</organism>
<accession>A0A1I8IA01</accession>
<evidence type="ECO:0000313" key="12">
    <source>
        <dbReference type="WBParaSite" id="maker-uti_cns_0010927-snap-gene-0.4-mRNA-1"/>
    </source>
</evidence>
<evidence type="ECO:0000256" key="1">
    <source>
        <dbReference type="ARBA" id="ARBA00006798"/>
    </source>
</evidence>
<keyword evidence="2 7" id="KW-0808">Transferase</keyword>
<dbReference type="FunFam" id="1.10.135.10:FF:000003">
    <property type="entry name" value="Three-domain arginine kinase"/>
    <property type="match status" value="1"/>
</dbReference>
<dbReference type="GO" id="GO:0004054">
    <property type="term" value="F:arginine kinase activity"/>
    <property type="evidence" value="ECO:0007669"/>
    <property type="project" value="UniProtKB-ARBA"/>
</dbReference>
<keyword evidence="5 7" id="KW-0067">ATP-binding</keyword>
<protein>
    <submittedName>
        <fullName evidence="12">Arginine kinase</fullName>
    </submittedName>
</protein>
<keyword evidence="3 7" id="KW-0547">Nucleotide-binding</keyword>
<proteinExistence type="inferred from homology"/>
<feature type="binding site" evidence="7">
    <location>
        <begin position="147"/>
        <end position="151"/>
    </location>
    <ligand>
        <name>ATP</name>
        <dbReference type="ChEBI" id="CHEBI:30616"/>
    </ligand>
</feature>
<dbReference type="InterPro" id="IPR022414">
    <property type="entry name" value="ATP-guanido_PTrfase_cat"/>
</dbReference>
<dbReference type="InterPro" id="IPR036802">
    <property type="entry name" value="ATP-guanido_PTrfase_N_sf"/>
</dbReference>
<dbReference type="WBParaSite" id="maker-uti_cns_0010927-snap-gene-0.4-mRNA-1">
    <property type="protein sequence ID" value="maker-uti_cns_0010927-snap-gene-0.4-mRNA-1"/>
    <property type="gene ID" value="maker-uti_cns_0010927-snap-gene-0.4"/>
</dbReference>
<evidence type="ECO:0000256" key="6">
    <source>
        <dbReference type="PROSITE-ProRule" id="PRU00842"/>
    </source>
</evidence>
<dbReference type="InterPro" id="IPR022415">
    <property type="entry name" value="ATP-guanido_PTrfase_AS"/>
</dbReference>
<dbReference type="Gene3D" id="1.10.135.10">
    <property type="entry name" value="ATP:guanido phosphotransferase, N-terminal domain"/>
    <property type="match status" value="1"/>
</dbReference>
<dbReference type="Pfam" id="PF02807">
    <property type="entry name" value="ATP-gua_PtransN"/>
    <property type="match status" value="1"/>
</dbReference>
<dbReference type="PROSITE" id="PS51509">
    <property type="entry name" value="PHOSPHAGEN_KINASE_N"/>
    <property type="match status" value="1"/>
</dbReference>
<keyword evidence="11" id="KW-1185">Reference proteome</keyword>
<dbReference type="SUPFAM" id="SSF55931">
    <property type="entry name" value="Glutamine synthetase/guanido kinase"/>
    <property type="match status" value="1"/>
</dbReference>
<dbReference type="CDD" id="cd07931">
    <property type="entry name" value="eukaryotic_phosphagen_kinases"/>
    <property type="match status" value="1"/>
</dbReference>
<dbReference type="InterPro" id="IPR014746">
    <property type="entry name" value="Gln_synth/guanido_kin_cat_dom"/>
</dbReference>
<dbReference type="GO" id="GO:0005524">
    <property type="term" value="F:ATP binding"/>
    <property type="evidence" value="ECO:0007669"/>
    <property type="project" value="UniProtKB-UniRule"/>
</dbReference>
<dbReference type="FunFam" id="3.30.590.10:FF:000006">
    <property type="entry name" value="Arginine kinase 1"/>
    <property type="match status" value="1"/>
</dbReference>
<dbReference type="PANTHER" id="PTHR11547:SF38">
    <property type="entry name" value="ARGININE KINASE 1-RELATED"/>
    <property type="match status" value="1"/>
</dbReference>
<dbReference type="GO" id="GO:0046314">
    <property type="term" value="P:phosphocreatine biosynthetic process"/>
    <property type="evidence" value="ECO:0007669"/>
    <property type="project" value="InterPro"/>
</dbReference>
<feature type="binding site" evidence="7">
    <location>
        <begin position="313"/>
        <end position="317"/>
    </location>
    <ligand>
        <name>ATP</name>
        <dbReference type="ChEBI" id="CHEBI:30616"/>
    </ligand>
</feature>
<evidence type="ECO:0000256" key="8">
    <source>
        <dbReference type="RuleBase" id="RU000505"/>
    </source>
</evidence>
<evidence type="ECO:0000256" key="7">
    <source>
        <dbReference type="PROSITE-ProRule" id="PRU00843"/>
    </source>
</evidence>
<dbReference type="PANTHER" id="PTHR11547">
    <property type="entry name" value="ARGININE OR CREATINE KINASE"/>
    <property type="match status" value="1"/>
</dbReference>
<dbReference type="GO" id="GO:0004111">
    <property type="term" value="F:creatine kinase activity"/>
    <property type="evidence" value="ECO:0007669"/>
    <property type="project" value="InterPro"/>
</dbReference>
<dbReference type="SUPFAM" id="SSF48034">
    <property type="entry name" value="Guanido kinase N-terminal domain"/>
    <property type="match status" value="1"/>
</dbReference>
<dbReference type="Gene3D" id="3.30.590.10">
    <property type="entry name" value="Glutamine synthetase/guanido kinase, catalytic domain"/>
    <property type="match status" value="1"/>
</dbReference>
<feature type="domain" description="Phosphagen kinase N-terminal" evidence="9">
    <location>
        <begin position="34"/>
        <end position="118"/>
    </location>
</feature>
<sequence>LRPPHAPQSNSEAKKAAYTKFLVCLPEEYTVVMDPRLLGEEFPKISPNNKSIMGQCLTEKIWKDLKDHKTKTGEWTLRKAINTGFVNEDSLVGCHAGDLESYTDFAALFDPVIEKYHGGYGPDRKHVTDMDAGKLRGDFAEKSNIKSTRIRVARNLFGFPLNTAGTKESRLAIEDLMKRVFETLTGDLAGTYYSLASLTKEQRQQLVDDHFLFKPGDRFQVASGYHAFWPAGRGIFHNKDKTFLLWLNEGDHIRIISMQQGGDVKAVFERLCRGVKAIEDGIKKITGNAQAFLCTEHLGMITCCPSNLGTGLRGSVHIVLPHLFKTMGLKKLDELARSLGCQVRGTHGEHTEIVDTCDISNFHRIGRPEYELVQNMIDTVNKLNELEAKK</sequence>